<reference evidence="1 2" key="1">
    <citation type="journal article" date="2016" name="DNA Res.">
        <title>The draft genome of MD-2 pineapple using hybrid error correction of long reads.</title>
        <authorList>
            <person name="Redwan R.M."/>
            <person name="Saidin A."/>
            <person name="Kumar S.V."/>
        </authorList>
    </citation>
    <scope>NUCLEOTIDE SEQUENCE [LARGE SCALE GENOMIC DNA]</scope>
    <source>
        <strain evidence="2">cv. MD2</strain>
        <tissue evidence="1">Leaf</tissue>
    </source>
</reference>
<dbReference type="AlphaFoldDB" id="A0A199UUC2"/>
<dbReference type="Proteomes" id="UP000092600">
    <property type="component" value="Unassembled WGS sequence"/>
</dbReference>
<comment type="caution">
    <text evidence="1">The sequence shown here is derived from an EMBL/GenBank/DDBJ whole genome shotgun (WGS) entry which is preliminary data.</text>
</comment>
<protein>
    <submittedName>
        <fullName evidence="1">Uncharacterized protein</fullName>
    </submittedName>
</protein>
<proteinExistence type="predicted"/>
<evidence type="ECO:0000313" key="1">
    <source>
        <dbReference type="EMBL" id="OAY68388.1"/>
    </source>
</evidence>
<sequence>MNIRFTLGFILQDFMRRALLIIRGGERQDILLLRSP</sequence>
<accession>A0A199UUC2</accession>
<evidence type="ECO:0000313" key="2">
    <source>
        <dbReference type="Proteomes" id="UP000092600"/>
    </source>
</evidence>
<name>A0A199UUC2_ANACO</name>
<dbReference type="EMBL" id="LSRQ01004957">
    <property type="protein sequence ID" value="OAY68388.1"/>
    <property type="molecule type" value="Genomic_DNA"/>
</dbReference>
<organism evidence="1 2">
    <name type="scientific">Ananas comosus</name>
    <name type="common">Pineapple</name>
    <name type="synonym">Ananas ananas</name>
    <dbReference type="NCBI Taxonomy" id="4615"/>
    <lineage>
        <taxon>Eukaryota</taxon>
        <taxon>Viridiplantae</taxon>
        <taxon>Streptophyta</taxon>
        <taxon>Embryophyta</taxon>
        <taxon>Tracheophyta</taxon>
        <taxon>Spermatophyta</taxon>
        <taxon>Magnoliopsida</taxon>
        <taxon>Liliopsida</taxon>
        <taxon>Poales</taxon>
        <taxon>Bromeliaceae</taxon>
        <taxon>Bromelioideae</taxon>
        <taxon>Ananas</taxon>
    </lineage>
</organism>
<gene>
    <name evidence="1" type="ORF">ACMD2_24368</name>
</gene>
<feature type="non-terminal residue" evidence="1">
    <location>
        <position position="36"/>
    </location>
</feature>